<dbReference type="Proteomes" id="UP000185999">
    <property type="component" value="Unassembled WGS sequence"/>
</dbReference>
<evidence type="ECO:0000313" key="2">
    <source>
        <dbReference type="Proteomes" id="UP000185999"/>
    </source>
</evidence>
<dbReference type="STRING" id="619304.SAMN05421760_105285"/>
<evidence type="ECO:0000313" key="1">
    <source>
        <dbReference type="EMBL" id="SIS82672.1"/>
    </source>
</evidence>
<dbReference type="RefSeq" id="WP_054340310.1">
    <property type="nucleotide sequence ID" value="NZ_FTOE01000005.1"/>
</dbReference>
<reference evidence="2" key="1">
    <citation type="submission" date="2017-01" db="EMBL/GenBank/DDBJ databases">
        <authorList>
            <person name="Varghese N."/>
            <person name="Submissions S."/>
        </authorList>
    </citation>
    <scope>NUCLEOTIDE SEQUENCE [LARGE SCALE GENOMIC DNA]</scope>
    <source>
        <strain evidence="2">DSM 22306</strain>
    </source>
</reference>
<organism evidence="1 2">
    <name type="scientific">Neptunomonas antarctica</name>
    <dbReference type="NCBI Taxonomy" id="619304"/>
    <lineage>
        <taxon>Bacteria</taxon>
        <taxon>Pseudomonadati</taxon>
        <taxon>Pseudomonadota</taxon>
        <taxon>Gammaproteobacteria</taxon>
        <taxon>Oceanospirillales</taxon>
        <taxon>Oceanospirillaceae</taxon>
        <taxon>Neptunomonas</taxon>
    </lineage>
</organism>
<keyword evidence="2" id="KW-1185">Reference proteome</keyword>
<name>A0A1N7M9E1_9GAMM</name>
<gene>
    <name evidence="1" type="ORF">SAMN05421760_105285</name>
</gene>
<accession>A0A1N7M9E1</accession>
<evidence type="ECO:0008006" key="3">
    <source>
        <dbReference type="Google" id="ProtNLM"/>
    </source>
</evidence>
<sequence>MTNFSELSNNQPLRFDTHQAADFIGFKPSTLKLSRVTGILAGVNSPTYRKMGRKVVYDRVVLEVWLSQFENQPNTAA</sequence>
<protein>
    <recommendedName>
        <fullName evidence="3">Helix-turn-helix domain-containing protein</fullName>
    </recommendedName>
</protein>
<dbReference type="AlphaFoldDB" id="A0A1N7M9E1"/>
<proteinExistence type="predicted"/>
<dbReference type="EMBL" id="FTOE01000005">
    <property type="protein sequence ID" value="SIS82672.1"/>
    <property type="molecule type" value="Genomic_DNA"/>
</dbReference>